<reference evidence="8" key="1">
    <citation type="journal article" date="2018" name="Nat. Microbiol.">
        <title>Leveraging single-cell genomics to expand the fungal tree of life.</title>
        <authorList>
            <person name="Ahrendt S.R."/>
            <person name="Quandt C.A."/>
            <person name="Ciobanu D."/>
            <person name="Clum A."/>
            <person name="Salamov A."/>
            <person name="Andreopoulos B."/>
            <person name="Cheng J.F."/>
            <person name="Woyke T."/>
            <person name="Pelin A."/>
            <person name="Henrissat B."/>
            <person name="Reynolds N.K."/>
            <person name="Benny G.L."/>
            <person name="Smith M.E."/>
            <person name="James T.Y."/>
            <person name="Grigoriev I.V."/>
        </authorList>
    </citation>
    <scope>NUCLEOTIDE SEQUENCE [LARGE SCALE GENOMIC DNA]</scope>
    <source>
        <strain evidence="8">RSA 1356</strain>
    </source>
</reference>
<evidence type="ECO:0000256" key="2">
    <source>
        <dbReference type="ARBA" id="ARBA00010152"/>
    </source>
</evidence>
<keyword evidence="5" id="KW-0496">Mitochondrion</keyword>
<dbReference type="GO" id="GO:0006412">
    <property type="term" value="P:translation"/>
    <property type="evidence" value="ECO:0007669"/>
    <property type="project" value="TreeGrafter"/>
</dbReference>
<dbReference type="EMBL" id="KZ992739">
    <property type="protein sequence ID" value="RKP07300.1"/>
    <property type="molecule type" value="Genomic_DNA"/>
</dbReference>
<keyword evidence="6" id="KW-0687">Ribonucleoprotein</keyword>
<dbReference type="GO" id="GO:0005762">
    <property type="term" value="C:mitochondrial large ribosomal subunit"/>
    <property type="evidence" value="ECO:0007669"/>
    <property type="project" value="InterPro"/>
</dbReference>
<keyword evidence="3" id="KW-0809">Transit peptide</keyword>
<comment type="similarity">
    <text evidence="2">Belongs to the mitochondrion-specific ribosomal protein mL41 family.</text>
</comment>
<protein>
    <recommendedName>
        <fullName evidence="9">Mitochondrial ribosomal protein L27-domain-containing protein</fullName>
    </recommendedName>
</protein>
<dbReference type="Proteomes" id="UP000271241">
    <property type="component" value="Unassembled WGS sequence"/>
</dbReference>
<evidence type="ECO:0000256" key="4">
    <source>
        <dbReference type="ARBA" id="ARBA00022980"/>
    </source>
</evidence>
<evidence type="ECO:0000256" key="6">
    <source>
        <dbReference type="ARBA" id="ARBA00023274"/>
    </source>
</evidence>
<proteinExistence type="inferred from homology"/>
<sequence>MFRPTRVLLGAFRTPMNTKRGHNYYKGAQRYSDGRDGTPCKERQVNANGAIWSVTATVGDAASWERQPPYIIDYAKVRTYVVPDMADCELKPYVSHRTEKIVAKITPEDFAGIEEYKTQS</sequence>
<evidence type="ECO:0008006" key="9">
    <source>
        <dbReference type="Google" id="ProtNLM"/>
    </source>
</evidence>
<evidence type="ECO:0000256" key="3">
    <source>
        <dbReference type="ARBA" id="ARBA00022946"/>
    </source>
</evidence>
<dbReference type="GO" id="GO:0003735">
    <property type="term" value="F:structural constituent of ribosome"/>
    <property type="evidence" value="ECO:0007669"/>
    <property type="project" value="InterPro"/>
</dbReference>
<gene>
    <name evidence="7" type="ORF">THASP1DRAFT_30886</name>
</gene>
<dbReference type="AlphaFoldDB" id="A0A4P9XPW0"/>
<accession>A0A4P9XPW0</accession>
<dbReference type="Pfam" id="PF09809">
    <property type="entry name" value="MRP-L27"/>
    <property type="match status" value="1"/>
</dbReference>
<keyword evidence="8" id="KW-1185">Reference proteome</keyword>
<name>A0A4P9XPW0_9FUNG</name>
<organism evidence="7 8">
    <name type="scientific">Thamnocephalis sphaerospora</name>
    <dbReference type="NCBI Taxonomy" id="78915"/>
    <lineage>
        <taxon>Eukaryota</taxon>
        <taxon>Fungi</taxon>
        <taxon>Fungi incertae sedis</taxon>
        <taxon>Zoopagomycota</taxon>
        <taxon>Zoopagomycotina</taxon>
        <taxon>Zoopagomycetes</taxon>
        <taxon>Zoopagales</taxon>
        <taxon>Sigmoideomycetaceae</taxon>
        <taxon>Thamnocephalis</taxon>
    </lineage>
</organism>
<dbReference type="InterPro" id="IPR019189">
    <property type="entry name" value="Ribosomal_mL41"/>
</dbReference>
<dbReference type="OrthoDB" id="408933at2759"/>
<keyword evidence="4" id="KW-0689">Ribosomal protein</keyword>
<evidence type="ECO:0000313" key="7">
    <source>
        <dbReference type="EMBL" id="RKP07300.1"/>
    </source>
</evidence>
<dbReference type="PANTHER" id="PTHR21338">
    <property type="entry name" value="MITOCHONDRIAL RIBOSOMAL PROTEIN L41"/>
    <property type="match status" value="1"/>
</dbReference>
<dbReference type="PANTHER" id="PTHR21338:SF0">
    <property type="entry name" value="LARGE RIBOSOMAL SUBUNIT PROTEIN ML41"/>
    <property type="match status" value="1"/>
</dbReference>
<comment type="subcellular location">
    <subcellularLocation>
        <location evidence="1">Mitochondrion</location>
    </subcellularLocation>
</comment>
<evidence type="ECO:0000256" key="1">
    <source>
        <dbReference type="ARBA" id="ARBA00004173"/>
    </source>
</evidence>
<evidence type="ECO:0000313" key="8">
    <source>
        <dbReference type="Proteomes" id="UP000271241"/>
    </source>
</evidence>
<dbReference type="STRING" id="78915.A0A4P9XPW0"/>
<evidence type="ECO:0000256" key="5">
    <source>
        <dbReference type="ARBA" id="ARBA00023128"/>
    </source>
</evidence>